<name>A0A166PFZ0_9AGAM</name>
<dbReference type="Proteomes" id="UP000076532">
    <property type="component" value="Unassembled WGS sequence"/>
</dbReference>
<proteinExistence type="predicted"/>
<evidence type="ECO:0000313" key="2">
    <source>
        <dbReference type="Proteomes" id="UP000076532"/>
    </source>
</evidence>
<gene>
    <name evidence="1" type="ORF">FIBSPDRAFT_363708</name>
</gene>
<accession>A0A166PFZ0</accession>
<dbReference type="AlphaFoldDB" id="A0A166PFZ0"/>
<keyword evidence="2" id="KW-1185">Reference proteome</keyword>
<protein>
    <submittedName>
        <fullName evidence="1">Uncharacterized protein</fullName>
    </submittedName>
</protein>
<organism evidence="1 2">
    <name type="scientific">Athelia psychrophila</name>
    <dbReference type="NCBI Taxonomy" id="1759441"/>
    <lineage>
        <taxon>Eukaryota</taxon>
        <taxon>Fungi</taxon>
        <taxon>Dikarya</taxon>
        <taxon>Basidiomycota</taxon>
        <taxon>Agaricomycotina</taxon>
        <taxon>Agaricomycetes</taxon>
        <taxon>Agaricomycetidae</taxon>
        <taxon>Atheliales</taxon>
        <taxon>Atheliaceae</taxon>
        <taxon>Athelia</taxon>
    </lineage>
</organism>
<sequence>MSQIRAVRSRRRGICAFGLQLGTWGAMKSRSSPNSLELKVTWVGLYICLREFLCMQLRWGTFKELQHVPEKRSKQRYTGPPARGSYPAEVGIFLWSVSRIFSDPVILAIGLSLASARGF</sequence>
<evidence type="ECO:0000313" key="1">
    <source>
        <dbReference type="EMBL" id="KZP26046.1"/>
    </source>
</evidence>
<reference evidence="1 2" key="1">
    <citation type="journal article" date="2016" name="Mol. Biol. Evol.">
        <title>Comparative Genomics of Early-Diverging Mushroom-Forming Fungi Provides Insights into the Origins of Lignocellulose Decay Capabilities.</title>
        <authorList>
            <person name="Nagy L.G."/>
            <person name="Riley R."/>
            <person name="Tritt A."/>
            <person name="Adam C."/>
            <person name="Daum C."/>
            <person name="Floudas D."/>
            <person name="Sun H."/>
            <person name="Yadav J.S."/>
            <person name="Pangilinan J."/>
            <person name="Larsson K.H."/>
            <person name="Matsuura K."/>
            <person name="Barry K."/>
            <person name="Labutti K."/>
            <person name="Kuo R."/>
            <person name="Ohm R.A."/>
            <person name="Bhattacharya S.S."/>
            <person name="Shirouzu T."/>
            <person name="Yoshinaga Y."/>
            <person name="Martin F.M."/>
            <person name="Grigoriev I.V."/>
            <person name="Hibbett D.S."/>
        </authorList>
    </citation>
    <scope>NUCLEOTIDE SEQUENCE [LARGE SCALE GENOMIC DNA]</scope>
    <source>
        <strain evidence="1 2">CBS 109695</strain>
    </source>
</reference>
<dbReference type="EMBL" id="KV417517">
    <property type="protein sequence ID" value="KZP26046.1"/>
    <property type="molecule type" value="Genomic_DNA"/>
</dbReference>